<evidence type="ECO:0000256" key="1">
    <source>
        <dbReference type="SAM" id="MobiDB-lite"/>
    </source>
</evidence>
<gene>
    <name evidence="3" type="ORF">CBR_g59763</name>
</gene>
<dbReference type="EMBL" id="BFEA01001271">
    <property type="protein sequence ID" value="GBG93160.1"/>
    <property type="molecule type" value="Genomic_DNA"/>
</dbReference>
<proteinExistence type="predicted"/>
<dbReference type="AlphaFoldDB" id="A0A388MF26"/>
<protein>
    <recommendedName>
        <fullName evidence="2">Myb/SANT-like DNA-binding domain-containing protein</fullName>
    </recommendedName>
</protein>
<evidence type="ECO:0000313" key="3">
    <source>
        <dbReference type="EMBL" id="GBG93160.1"/>
    </source>
</evidence>
<sequence length="181" mass="20362">MVDIDSDDNGDVRANTTGWKPGRVGDGEGTWHDETGRSSYGADEGDDEDGISPPPGEMNDEDSGRRAEVADEGRPGGDVNAAKGNQQKRRAGRPPTTDPKPKVPWTLDERIHLARMMQEDDALMADANGTHRMMPMKDRYAWVHARMKKVGYMHRTAEDCRKKWFNMMTTAKLFLDKQEKK</sequence>
<evidence type="ECO:0000313" key="4">
    <source>
        <dbReference type="Proteomes" id="UP000265515"/>
    </source>
</evidence>
<dbReference type="Gramene" id="GBG93160">
    <property type="protein sequence ID" value="GBG93160"/>
    <property type="gene ID" value="CBR_g59763"/>
</dbReference>
<comment type="caution">
    <text evidence="3">The sequence shown here is derived from an EMBL/GenBank/DDBJ whole genome shotgun (WGS) entry which is preliminary data.</text>
</comment>
<reference evidence="3 4" key="1">
    <citation type="journal article" date="2018" name="Cell">
        <title>The Chara Genome: Secondary Complexity and Implications for Plant Terrestrialization.</title>
        <authorList>
            <person name="Nishiyama T."/>
            <person name="Sakayama H."/>
            <person name="Vries J.D."/>
            <person name="Buschmann H."/>
            <person name="Saint-Marcoux D."/>
            <person name="Ullrich K.K."/>
            <person name="Haas F.B."/>
            <person name="Vanderstraeten L."/>
            <person name="Becker D."/>
            <person name="Lang D."/>
            <person name="Vosolsobe S."/>
            <person name="Rombauts S."/>
            <person name="Wilhelmsson P.K.I."/>
            <person name="Janitza P."/>
            <person name="Kern R."/>
            <person name="Heyl A."/>
            <person name="Rumpler F."/>
            <person name="Villalobos L.I.A.C."/>
            <person name="Clay J.M."/>
            <person name="Skokan R."/>
            <person name="Toyoda A."/>
            <person name="Suzuki Y."/>
            <person name="Kagoshima H."/>
            <person name="Schijlen E."/>
            <person name="Tajeshwar N."/>
            <person name="Catarino B."/>
            <person name="Hetherington A.J."/>
            <person name="Saltykova A."/>
            <person name="Bonnot C."/>
            <person name="Breuninger H."/>
            <person name="Symeonidi A."/>
            <person name="Radhakrishnan G.V."/>
            <person name="Van Nieuwerburgh F."/>
            <person name="Deforce D."/>
            <person name="Chang C."/>
            <person name="Karol K.G."/>
            <person name="Hedrich R."/>
            <person name="Ulvskov P."/>
            <person name="Glockner G."/>
            <person name="Delwiche C.F."/>
            <person name="Petrasek J."/>
            <person name="Van de Peer Y."/>
            <person name="Friml J."/>
            <person name="Beilby M."/>
            <person name="Dolan L."/>
            <person name="Kohara Y."/>
            <person name="Sugano S."/>
            <person name="Fujiyama A."/>
            <person name="Delaux P.-M."/>
            <person name="Quint M."/>
            <person name="TheiBen G."/>
            <person name="Hagemann M."/>
            <person name="Harholt J."/>
            <person name="Dunand C."/>
            <person name="Zachgo S."/>
            <person name="Langdale J."/>
            <person name="Maumus F."/>
            <person name="Straeten D.V.D."/>
            <person name="Gould S.B."/>
            <person name="Rensing S.A."/>
        </authorList>
    </citation>
    <scope>NUCLEOTIDE SEQUENCE [LARGE SCALE GENOMIC DNA]</scope>
    <source>
        <strain evidence="3 4">S276</strain>
    </source>
</reference>
<feature type="region of interest" description="Disordered" evidence="1">
    <location>
        <begin position="1"/>
        <end position="104"/>
    </location>
</feature>
<dbReference type="InterPro" id="IPR044822">
    <property type="entry name" value="Myb_DNA-bind_4"/>
</dbReference>
<dbReference type="Pfam" id="PF13837">
    <property type="entry name" value="Myb_DNA-bind_4"/>
    <property type="match status" value="1"/>
</dbReference>
<evidence type="ECO:0000259" key="2">
    <source>
        <dbReference type="Pfam" id="PF13837"/>
    </source>
</evidence>
<organism evidence="3 4">
    <name type="scientific">Chara braunii</name>
    <name type="common">Braun's stonewort</name>
    <dbReference type="NCBI Taxonomy" id="69332"/>
    <lineage>
        <taxon>Eukaryota</taxon>
        <taxon>Viridiplantae</taxon>
        <taxon>Streptophyta</taxon>
        <taxon>Charophyceae</taxon>
        <taxon>Charales</taxon>
        <taxon>Characeae</taxon>
        <taxon>Chara</taxon>
    </lineage>
</organism>
<dbReference type="Proteomes" id="UP000265515">
    <property type="component" value="Unassembled WGS sequence"/>
</dbReference>
<feature type="compositionally biased region" description="Basic and acidic residues" evidence="1">
    <location>
        <begin position="62"/>
        <end position="75"/>
    </location>
</feature>
<dbReference type="OrthoDB" id="691673at2759"/>
<name>A0A388MF26_CHABU</name>
<keyword evidence="4" id="KW-1185">Reference proteome</keyword>
<accession>A0A388MF26</accession>
<feature type="compositionally biased region" description="Basic and acidic residues" evidence="1">
    <location>
        <begin position="23"/>
        <end position="36"/>
    </location>
</feature>
<feature type="domain" description="Myb/SANT-like DNA-binding" evidence="2">
    <location>
        <begin position="104"/>
        <end position="178"/>
    </location>
</feature>